<dbReference type="WBParaSite" id="BTMF_0000561701-mRNA-1">
    <property type="protein sequence ID" value="BTMF_0000561701-mRNA-1"/>
    <property type="gene ID" value="BTMF_0000561701"/>
</dbReference>
<proteinExistence type="predicted"/>
<dbReference type="Proteomes" id="UP000280834">
    <property type="component" value="Unassembled WGS sequence"/>
</dbReference>
<keyword evidence="2" id="KW-1185">Reference proteome</keyword>
<reference evidence="1 2" key="2">
    <citation type="submission" date="2018-11" db="EMBL/GenBank/DDBJ databases">
        <authorList>
            <consortium name="Pathogen Informatics"/>
        </authorList>
    </citation>
    <scope>NUCLEOTIDE SEQUENCE [LARGE SCALE GENOMIC DNA]</scope>
</reference>
<dbReference type="EMBL" id="UZAG01005015">
    <property type="protein sequence ID" value="VDO17417.1"/>
    <property type="molecule type" value="Genomic_DNA"/>
</dbReference>
<evidence type="ECO:0000313" key="3">
    <source>
        <dbReference type="WBParaSite" id="BTMF_0000561701-mRNA-1"/>
    </source>
</evidence>
<name>A0A0R3QGW1_9BILA</name>
<gene>
    <name evidence="1" type="ORF">BTMF_LOCUS4892</name>
</gene>
<evidence type="ECO:0000313" key="1">
    <source>
        <dbReference type="EMBL" id="VDO17417.1"/>
    </source>
</evidence>
<accession>A0A0R3QGW1</accession>
<reference evidence="3" key="1">
    <citation type="submission" date="2017-02" db="UniProtKB">
        <authorList>
            <consortium name="WormBaseParasite"/>
        </authorList>
    </citation>
    <scope>IDENTIFICATION</scope>
</reference>
<sequence>MSVVVVMVGRCDSVHHGLPDRQGVCTYPCTLTQT</sequence>
<evidence type="ECO:0000313" key="2">
    <source>
        <dbReference type="Proteomes" id="UP000280834"/>
    </source>
</evidence>
<protein>
    <submittedName>
        <fullName evidence="1 3">Uncharacterized protein</fullName>
    </submittedName>
</protein>
<dbReference type="AlphaFoldDB" id="A0A0R3QGW1"/>
<organism evidence="3">
    <name type="scientific">Brugia timori</name>
    <dbReference type="NCBI Taxonomy" id="42155"/>
    <lineage>
        <taxon>Eukaryota</taxon>
        <taxon>Metazoa</taxon>
        <taxon>Ecdysozoa</taxon>
        <taxon>Nematoda</taxon>
        <taxon>Chromadorea</taxon>
        <taxon>Rhabditida</taxon>
        <taxon>Spirurina</taxon>
        <taxon>Spiruromorpha</taxon>
        <taxon>Filarioidea</taxon>
        <taxon>Onchocercidae</taxon>
        <taxon>Brugia</taxon>
    </lineage>
</organism>